<evidence type="ECO:0000313" key="2">
    <source>
        <dbReference type="EMBL" id="KAG2577633.1"/>
    </source>
</evidence>
<sequence length="84" mass="8623">MSGPTSSPSAWAARPPKRATRTAAPRTSPSSLAPPCPGTHNTAASTTFMSSAPTTGSCSSGARSTTQWGHCACNPHVLERELLQ</sequence>
<name>A0A8T0QXL3_PANVG</name>
<dbReference type="AlphaFoldDB" id="A0A8T0QXL3"/>
<evidence type="ECO:0000313" key="3">
    <source>
        <dbReference type="Proteomes" id="UP000823388"/>
    </source>
</evidence>
<feature type="compositionally biased region" description="Polar residues" evidence="1">
    <location>
        <begin position="39"/>
        <end position="68"/>
    </location>
</feature>
<feature type="compositionally biased region" description="Low complexity" evidence="1">
    <location>
        <begin position="21"/>
        <end position="31"/>
    </location>
</feature>
<reference evidence="2" key="1">
    <citation type="submission" date="2020-05" db="EMBL/GenBank/DDBJ databases">
        <title>WGS assembly of Panicum virgatum.</title>
        <authorList>
            <person name="Lovell J.T."/>
            <person name="Jenkins J."/>
            <person name="Shu S."/>
            <person name="Juenger T.E."/>
            <person name="Schmutz J."/>
        </authorList>
    </citation>
    <scope>NUCLEOTIDE SEQUENCE</scope>
    <source>
        <strain evidence="2">AP13</strain>
    </source>
</reference>
<organism evidence="2 3">
    <name type="scientific">Panicum virgatum</name>
    <name type="common">Blackwell switchgrass</name>
    <dbReference type="NCBI Taxonomy" id="38727"/>
    <lineage>
        <taxon>Eukaryota</taxon>
        <taxon>Viridiplantae</taxon>
        <taxon>Streptophyta</taxon>
        <taxon>Embryophyta</taxon>
        <taxon>Tracheophyta</taxon>
        <taxon>Spermatophyta</taxon>
        <taxon>Magnoliopsida</taxon>
        <taxon>Liliopsida</taxon>
        <taxon>Poales</taxon>
        <taxon>Poaceae</taxon>
        <taxon>PACMAD clade</taxon>
        <taxon>Panicoideae</taxon>
        <taxon>Panicodae</taxon>
        <taxon>Paniceae</taxon>
        <taxon>Panicinae</taxon>
        <taxon>Panicum</taxon>
        <taxon>Panicum sect. Hiantes</taxon>
    </lineage>
</organism>
<comment type="caution">
    <text evidence="2">The sequence shown here is derived from an EMBL/GenBank/DDBJ whole genome shotgun (WGS) entry which is preliminary data.</text>
</comment>
<evidence type="ECO:0000256" key="1">
    <source>
        <dbReference type="SAM" id="MobiDB-lite"/>
    </source>
</evidence>
<dbReference type="EMBL" id="CM029048">
    <property type="protein sequence ID" value="KAG2577633.1"/>
    <property type="molecule type" value="Genomic_DNA"/>
</dbReference>
<feature type="region of interest" description="Disordered" evidence="1">
    <location>
        <begin position="1"/>
        <end position="69"/>
    </location>
</feature>
<gene>
    <name evidence="2" type="ORF">PVAP13_6NG164003</name>
</gene>
<dbReference type="Proteomes" id="UP000823388">
    <property type="component" value="Chromosome 6N"/>
</dbReference>
<accession>A0A8T0QXL3</accession>
<proteinExistence type="predicted"/>
<keyword evidence="3" id="KW-1185">Reference proteome</keyword>
<protein>
    <submittedName>
        <fullName evidence="2">Uncharacterized protein</fullName>
    </submittedName>
</protein>